<protein>
    <submittedName>
        <fullName evidence="1">Uncharacterized protein</fullName>
    </submittedName>
</protein>
<dbReference type="AlphaFoldDB" id="A0A9W9ZG24"/>
<accession>A0A9W9ZG24</accession>
<keyword evidence="2" id="KW-1185">Reference proteome</keyword>
<dbReference type="EMBL" id="MU826352">
    <property type="protein sequence ID" value="KAJ7380841.1"/>
    <property type="molecule type" value="Genomic_DNA"/>
</dbReference>
<comment type="caution">
    <text evidence="1">The sequence shown here is derived from an EMBL/GenBank/DDBJ whole genome shotgun (WGS) entry which is preliminary data.</text>
</comment>
<gene>
    <name evidence="1" type="ORF">OS493_007231</name>
</gene>
<organism evidence="1 2">
    <name type="scientific">Desmophyllum pertusum</name>
    <dbReference type="NCBI Taxonomy" id="174260"/>
    <lineage>
        <taxon>Eukaryota</taxon>
        <taxon>Metazoa</taxon>
        <taxon>Cnidaria</taxon>
        <taxon>Anthozoa</taxon>
        <taxon>Hexacorallia</taxon>
        <taxon>Scleractinia</taxon>
        <taxon>Caryophylliina</taxon>
        <taxon>Caryophylliidae</taxon>
        <taxon>Desmophyllum</taxon>
    </lineage>
</organism>
<evidence type="ECO:0000313" key="1">
    <source>
        <dbReference type="EMBL" id="KAJ7380841.1"/>
    </source>
</evidence>
<proteinExistence type="predicted"/>
<sequence length="695" mass="78320">MKDILRVAPKTMGLPKILVVVMMVVWTTSYLEADAQEPRDSRSAVSYGFCSEFEPAETVNFDVSVQPNSPQGTTKPRLTVTLSGTTQKSFLSGTIDQRLGVKDVQVTSASMTEICFQSLVVDTTIIIDKETKFKASCESTTDTAGPPCNDFESDVAPVFVCPQAMTELLKKEGVITEKPALETSQNEGKPPVYDITEDMAQASFAIVGGIAEGTRLARNHRAVAKSKTLSRIFRSFNSFLKVLGPVLNSFGGMTSILTTFLTPNHFDEMVNYMKEQFDIVQRQLRDIGDDIKALELVVESLSQKIAMSTALRFIRHTTRSYKRMLRALEQYPVCDTTALLELVEVKSFMAESLYKDLRNNLEDLLDVEFGGVLEASTGLLKPLMRAYCVSRPGRVKRFMRHISLYARGGTLALFAYENLECLKNGGKNCANLDKDREDWMRKLYQFTAKAKLYQEAIDDPLKGLELDMKDEIKKIIHDEVKKVPNPSPTFQFPGLFDKVNSFIINKLNDPHDWPYTCIVHPKSDQVQIFGVAQTNDQDFGSLNLNRANLQIVRYQTKQPRSGYNKKIFYTPFSEVARVVSKNGNEPLYVECPSANKVCFFRPWALNGVPPNTESNDHIIYFMFNPMNFKKKTGTQQVIIKMLPMDVYFIPESQLTEAGLPNLVVGCYEAGSEWPRTYHCLSRPQTPVRYVTLIGE</sequence>
<name>A0A9W9ZG24_9CNID</name>
<dbReference type="Proteomes" id="UP001163046">
    <property type="component" value="Unassembled WGS sequence"/>
</dbReference>
<evidence type="ECO:0000313" key="2">
    <source>
        <dbReference type="Proteomes" id="UP001163046"/>
    </source>
</evidence>
<reference evidence="1" key="1">
    <citation type="submission" date="2023-01" db="EMBL/GenBank/DDBJ databases">
        <title>Genome assembly of the deep-sea coral Lophelia pertusa.</title>
        <authorList>
            <person name="Herrera S."/>
            <person name="Cordes E."/>
        </authorList>
    </citation>
    <scope>NUCLEOTIDE SEQUENCE</scope>
    <source>
        <strain evidence="1">USNM1676648</strain>
        <tissue evidence="1">Polyp</tissue>
    </source>
</reference>
<dbReference type="OrthoDB" id="5997874at2759"/>